<evidence type="ECO:0000256" key="3">
    <source>
        <dbReference type="ARBA" id="ARBA00004496"/>
    </source>
</evidence>
<feature type="region of interest" description="Disordered" evidence="10">
    <location>
        <begin position="909"/>
        <end position="934"/>
    </location>
</feature>
<keyword evidence="7" id="KW-0963">Cytoplasm</keyword>
<name>A0AAD9NQB8_RIDPI</name>
<keyword evidence="14" id="KW-1185">Reference proteome</keyword>
<feature type="compositionally biased region" description="Low complexity" evidence="10">
    <location>
        <begin position="394"/>
        <end position="405"/>
    </location>
</feature>
<evidence type="ECO:0000313" key="13">
    <source>
        <dbReference type="EMBL" id="KAK2178867.1"/>
    </source>
</evidence>
<dbReference type="Proteomes" id="UP001209878">
    <property type="component" value="Unassembled WGS sequence"/>
</dbReference>
<proteinExistence type="inferred from homology"/>
<evidence type="ECO:0000256" key="2">
    <source>
        <dbReference type="ARBA" id="ARBA00004240"/>
    </source>
</evidence>
<keyword evidence="6" id="KW-0343">GTPase activation</keyword>
<evidence type="ECO:0000256" key="7">
    <source>
        <dbReference type="ARBA" id="ARBA00022490"/>
    </source>
</evidence>
<comment type="caution">
    <text evidence="13">The sequence shown here is derived from an EMBL/GenBank/DDBJ whole genome shotgun (WGS) entry which is preliminary data.</text>
</comment>
<evidence type="ECO:0000259" key="11">
    <source>
        <dbReference type="Pfam" id="PF13890"/>
    </source>
</evidence>
<evidence type="ECO:0000256" key="6">
    <source>
        <dbReference type="ARBA" id="ARBA00022468"/>
    </source>
</evidence>
<reference evidence="13" key="1">
    <citation type="journal article" date="2023" name="Mol. Biol. Evol.">
        <title>Third-Generation Sequencing Reveals the Adaptive Role of the Epigenome in Three Deep-Sea Polychaetes.</title>
        <authorList>
            <person name="Perez M."/>
            <person name="Aroh O."/>
            <person name="Sun Y."/>
            <person name="Lan Y."/>
            <person name="Juniper S.K."/>
            <person name="Young C.R."/>
            <person name="Angers B."/>
            <person name="Qian P.Y."/>
        </authorList>
    </citation>
    <scope>NUCLEOTIDE SEQUENCE</scope>
    <source>
        <strain evidence="13">R07B-5</strain>
    </source>
</reference>
<feature type="region of interest" description="Disordered" evidence="10">
    <location>
        <begin position="383"/>
        <end position="412"/>
    </location>
</feature>
<dbReference type="InterPro" id="IPR045700">
    <property type="entry name" value="Rab3GAP1"/>
</dbReference>
<feature type="region of interest" description="Disordered" evidence="10">
    <location>
        <begin position="502"/>
        <end position="617"/>
    </location>
</feature>
<feature type="compositionally biased region" description="Basic and acidic residues" evidence="10">
    <location>
        <begin position="578"/>
        <end position="595"/>
    </location>
</feature>
<feature type="compositionally biased region" description="Low complexity" evidence="10">
    <location>
        <begin position="1"/>
        <end position="17"/>
    </location>
</feature>
<feature type="region of interest" description="Disordered" evidence="10">
    <location>
        <begin position="1"/>
        <end position="56"/>
    </location>
</feature>
<organism evidence="13 14">
    <name type="scientific">Ridgeia piscesae</name>
    <name type="common">Tubeworm</name>
    <dbReference type="NCBI Taxonomy" id="27915"/>
    <lineage>
        <taxon>Eukaryota</taxon>
        <taxon>Metazoa</taxon>
        <taxon>Spiralia</taxon>
        <taxon>Lophotrochozoa</taxon>
        <taxon>Annelida</taxon>
        <taxon>Polychaeta</taxon>
        <taxon>Sedentaria</taxon>
        <taxon>Canalipalpata</taxon>
        <taxon>Sabellida</taxon>
        <taxon>Siboglinidae</taxon>
        <taxon>Ridgeia</taxon>
    </lineage>
</organism>
<feature type="compositionally biased region" description="Basic and acidic residues" evidence="10">
    <location>
        <begin position="29"/>
        <end position="56"/>
    </location>
</feature>
<sequence length="980" mass="109303">MSNSCSLLTSISSSPNTVWPRVPPVHPSGEQKEQQDGSAKEELSTKEDNGTKDNKDQAECCSVAWQDMMSVENDFPSRTHCLSRWYGLHNFIVLSPGPQMDEITTESRLNLLLSSVTIALNNTGCQTPIFVQAHQKWRKLFYGRSEFPGFSTNYEMVHLKTVPQQYSHLAGLLDVFKAKLSSPVSPAPPVSVTVRFTYLLQDWVHYGWPQAPPDFDSNSDIGFTDFGDLPFGACEDPVSELHLSATWPSLSEEMIVEDDVYSDLDPLQAPHWCIRVRMTDSPTCLLGDFLLDFVQLCRKTESTNQLLSKSLLSPTSETDVDVSQALSRLTEPAPIPLPSLGTVVTSATSKLAMKPEEAPIPNDLLNKILLFLFPDAKSDAMDVDKVDTGHGGASDDMSSSKSDSSQTLNEQSKEMFKQFKSAPVDSLPYRLAVCMCIINHSYGGVRAVAHLWQEFVLEMRFRWENSILIPDLAAGSPNMGCSLLFQKLQMLNCCIERKKAHEALQSESSTPSNDILASTPMEVDTEDNKKEQKECSTSSDEEEFFECVESSDEASVPPRDTSIGGGGDAKLRRRRSKRAMDAEKRRSSMKQKSDDDQSLLEESDTPSFTDTLTHQPEGRLRPYNDLYLLNIPGEQLYVPITQEPAPMTEDMLEEQAEVLAKLGTSSEGAHLRARMQSACLLSDMEAFKAANPACTLGDFVRWYSPRDWVEEETVDDTGKVTVKGQLSQRMQIPGNMWLEVWQSAKPVPCRRQRRLFDDTKEAEKVLHWLAAMKPADVATRLMPMSVHAAIATIIAQGENHLPSLQTLLGQITMKATQAMRAPHMDCHRFEELMNKLAQAEMIITRAQSLHTKFNEERHDVDISDDALSSFVSTLLDQPEVDIVGAARGPLGIIIQRLFATAQKSAGLFNLSEDERDGEEYTSRSSGSSDFPTPVGKEYILRTTVPRPAPWSRPSPQRMYCVLLKDDFRLAGAYSTDTTFQ</sequence>
<feature type="domain" description="Rab3GAP catalytic subunit C-terminal" evidence="12">
    <location>
        <begin position="781"/>
        <end position="979"/>
    </location>
</feature>
<dbReference type="EMBL" id="JAODUO010000526">
    <property type="protein sequence ID" value="KAK2178867.1"/>
    <property type="molecule type" value="Genomic_DNA"/>
</dbReference>
<feature type="compositionally biased region" description="Polar residues" evidence="10">
    <location>
        <begin position="605"/>
        <end position="614"/>
    </location>
</feature>
<evidence type="ECO:0000313" key="14">
    <source>
        <dbReference type="Proteomes" id="UP001209878"/>
    </source>
</evidence>
<dbReference type="PANTHER" id="PTHR21422">
    <property type="entry name" value="RAB3 GTPASE-ACTIVATING PROTEIN CATALYTIC SUBUNIT"/>
    <property type="match status" value="1"/>
</dbReference>
<dbReference type="GO" id="GO:0005794">
    <property type="term" value="C:Golgi apparatus"/>
    <property type="evidence" value="ECO:0007669"/>
    <property type="project" value="UniProtKB-SubCell"/>
</dbReference>
<evidence type="ECO:0000256" key="1">
    <source>
        <dbReference type="ARBA" id="ARBA00004222"/>
    </source>
</evidence>
<dbReference type="Pfam" id="PF13890">
    <property type="entry name" value="Rab3-GTPase_cat"/>
    <property type="match status" value="1"/>
</dbReference>
<dbReference type="Pfam" id="PF19533">
    <property type="entry name" value="Rab3-GAP_cat_C"/>
    <property type="match status" value="1"/>
</dbReference>
<accession>A0AAD9NQB8</accession>
<feature type="compositionally biased region" description="Acidic residues" evidence="10">
    <location>
        <begin position="539"/>
        <end position="552"/>
    </location>
</feature>
<feature type="domain" description="Rab3GAP catalytic subunit conserved" evidence="11">
    <location>
        <begin position="614"/>
        <end position="769"/>
    </location>
</feature>
<evidence type="ECO:0000256" key="5">
    <source>
        <dbReference type="ARBA" id="ARBA00015817"/>
    </source>
</evidence>
<evidence type="ECO:0000256" key="9">
    <source>
        <dbReference type="ARBA" id="ARBA00023034"/>
    </source>
</evidence>
<keyword evidence="9" id="KW-0333">Golgi apparatus</keyword>
<evidence type="ECO:0000259" key="12">
    <source>
        <dbReference type="Pfam" id="PF19533"/>
    </source>
</evidence>
<dbReference type="InterPro" id="IPR026147">
    <property type="entry name" value="Rab3GAP1_conserved"/>
</dbReference>
<keyword evidence="8" id="KW-0256">Endoplasmic reticulum</keyword>
<feature type="compositionally biased region" description="Polar residues" evidence="10">
    <location>
        <begin position="505"/>
        <end position="516"/>
    </location>
</feature>
<evidence type="ECO:0000256" key="8">
    <source>
        <dbReference type="ARBA" id="ARBA00022824"/>
    </source>
</evidence>
<evidence type="ECO:0000256" key="4">
    <source>
        <dbReference type="ARBA" id="ARBA00008856"/>
    </source>
</evidence>
<gene>
    <name evidence="13" type="ORF">NP493_524g02059</name>
</gene>
<protein>
    <recommendedName>
        <fullName evidence="5">Rab3 GTPase-activating protein catalytic subunit</fullName>
    </recommendedName>
</protein>
<dbReference type="AlphaFoldDB" id="A0AAD9NQB8"/>
<dbReference type="GO" id="GO:0005096">
    <property type="term" value="F:GTPase activator activity"/>
    <property type="evidence" value="ECO:0007669"/>
    <property type="project" value="UniProtKB-KW"/>
</dbReference>
<comment type="similarity">
    <text evidence="4">Belongs to the Rab3-GAP catalytic subunit family.</text>
</comment>
<dbReference type="GO" id="GO:0005783">
    <property type="term" value="C:endoplasmic reticulum"/>
    <property type="evidence" value="ECO:0007669"/>
    <property type="project" value="UniProtKB-SubCell"/>
</dbReference>
<comment type="subcellular location">
    <subcellularLocation>
        <location evidence="3">Cytoplasm</location>
    </subcellularLocation>
    <subcellularLocation>
        <location evidence="2">Endoplasmic reticulum</location>
    </subcellularLocation>
    <subcellularLocation>
        <location evidence="1">Golgi apparatus</location>
        <location evidence="1">cis-Golgi network</location>
    </subcellularLocation>
</comment>
<evidence type="ECO:0000256" key="10">
    <source>
        <dbReference type="SAM" id="MobiDB-lite"/>
    </source>
</evidence>
<dbReference type="PANTHER" id="PTHR21422:SF9">
    <property type="entry name" value="RAB3 GTPASE-ACTIVATING PROTEIN CATALYTIC SUBUNIT"/>
    <property type="match status" value="1"/>
</dbReference>
<dbReference type="InterPro" id="IPR045698">
    <property type="entry name" value="Rab3GAP1_C"/>
</dbReference>